<dbReference type="GO" id="GO:0016491">
    <property type="term" value="F:oxidoreductase activity"/>
    <property type="evidence" value="ECO:0007669"/>
    <property type="project" value="InterPro"/>
</dbReference>
<dbReference type="InterPro" id="IPR036249">
    <property type="entry name" value="Thioredoxin-like_sf"/>
</dbReference>
<organism evidence="3 4">
    <name type="scientific">Ruania alkalisoli</name>
    <dbReference type="NCBI Taxonomy" id="2779775"/>
    <lineage>
        <taxon>Bacteria</taxon>
        <taxon>Bacillati</taxon>
        <taxon>Actinomycetota</taxon>
        <taxon>Actinomycetes</taxon>
        <taxon>Micrococcales</taxon>
        <taxon>Ruaniaceae</taxon>
        <taxon>Ruania</taxon>
    </lineage>
</organism>
<feature type="transmembrane region" description="Helical" evidence="1">
    <location>
        <begin position="37"/>
        <end position="57"/>
    </location>
</feature>
<keyword evidence="1" id="KW-0812">Transmembrane</keyword>
<keyword evidence="1" id="KW-1133">Transmembrane helix</keyword>
<dbReference type="KEGG" id="halt:IM660_03915"/>
<dbReference type="Gene3D" id="3.40.30.10">
    <property type="entry name" value="Glutaredoxin"/>
    <property type="match status" value="1"/>
</dbReference>
<keyword evidence="4" id="KW-1185">Reference proteome</keyword>
<protein>
    <submittedName>
        <fullName evidence="3">Thioredoxin domain-containing protein</fullName>
    </submittedName>
</protein>
<evidence type="ECO:0000313" key="4">
    <source>
        <dbReference type="Proteomes" id="UP000593758"/>
    </source>
</evidence>
<feature type="domain" description="DSBA-like thioredoxin" evidence="2">
    <location>
        <begin position="98"/>
        <end position="240"/>
    </location>
</feature>
<dbReference type="RefSeq" id="WP_193498114.1">
    <property type="nucleotide sequence ID" value="NZ_CP063169.1"/>
</dbReference>
<dbReference type="SUPFAM" id="SSF52833">
    <property type="entry name" value="Thioredoxin-like"/>
    <property type="match status" value="1"/>
</dbReference>
<dbReference type="CDD" id="cd02972">
    <property type="entry name" value="DsbA_family"/>
    <property type="match status" value="1"/>
</dbReference>
<dbReference type="InterPro" id="IPR001853">
    <property type="entry name" value="DSBA-like_thioredoxin_dom"/>
</dbReference>
<proteinExistence type="predicted"/>
<evidence type="ECO:0000313" key="3">
    <source>
        <dbReference type="EMBL" id="QOR71453.1"/>
    </source>
</evidence>
<dbReference type="Pfam" id="PF01323">
    <property type="entry name" value="DSBA"/>
    <property type="match status" value="1"/>
</dbReference>
<dbReference type="AlphaFoldDB" id="A0A7M1SXU5"/>
<accession>A0A7M1SXU5</accession>
<sequence length="260" mass="27647">MATSSKQSKIERREAARKEAERLRKIQDQRNKRNRGVLIVVVVAVVALIAVAGVMIYQASGRTLLTDYEGESPAGSDLHGGITFGADGVGSPNEGAPTVDVYLDFQCPHCATFDAVNGEDVTQAAADGDATVVYHPVDFLDGAAMNSTRSANAFLVIATEAPEAASEFMATMFENQANDVTDEQIAQIAVDAGVPQEVADSFTEGTYNEWIELASDQAIRDGYSGTPAIVIDGEVWGTDENDPAGQWTTEGALLAELQSR</sequence>
<name>A0A7M1SXU5_9MICO</name>
<evidence type="ECO:0000259" key="2">
    <source>
        <dbReference type="Pfam" id="PF01323"/>
    </source>
</evidence>
<dbReference type="EMBL" id="CP063169">
    <property type="protein sequence ID" value="QOR71453.1"/>
    <property type="molecule type" value="Genomic_DNA"/>
</dbReference>
<dbReference type="Proteomes" id="UP000593758">
    <property type="component" value="Chromosome"/>
</dbReference>
<keyword evidence="1" id="KW-0472">Membrane</keyword>
<gene>
    <name evidence="3" type="ORF">IM660_03915</name>
</gene>
<reference evidence="3 4" key="1">
    <citation type="submission" date="2020-10" db="EMBL/GenBank/DDBJ databases">
        <title>Haloactinobacterium sp. RN3S43, a bacterium isolated from saline soil.</title>
        <authorList>
            <person name="Sun J.-Q."/>
        </authorList>
    </citation>
    <scope>NUCLEOTIDE SEQUENCE [LARGE SCALE GENOMIC DNA]</scope>
    <source>
        <strain evidence="3 4">RN3S43</strain>
    </source>
</reference>
<evidence type="ECO:0000256" key="1">
    <source>
        <dbReference type="SAM" id="Phobius"/>
    </source>
</evidence>